<dbReference type="InterPro" id="IPR035919">
    <property type="entry name" value="EAL_sf"/>
</dbReference>
<evidence type="ECO:0000313" key="2">
    <source>
        <dbReference type="EMBL" id="SUS04858.1"/>
    </source>
</evidence>
<accession>A0A380TBR6</accession>
<name>A0A380TBR6_9ZZZZ</name>
<reference evidence="2" key="1">
    <citation type="submission" date="2018-07" db="EMBL/GenBank/DDBJ databases">
        <authorList>
            <person name="Quirk P.G."/>
            <person name="Krulwich T.A."/>
        </authorList>
    </citation>
    <scope>NUCLEOTIDE SEQUENCE</scope>
</reference>
<evidence type="ECO:0000259" key="1">
    <source>
        <dbReference type="Pfam" id="PF00563"/>
    </source>
</evidence>
<dbReference type="Pfam" id="PF00563">
    <property type="entry name" value="EAL"/>
    <property type="match status" value="1"/>
</dbReference>
<dbReference type="InterPro" id="IPR001633">
    <property type="entry name" value="EAL_dom"/>
</dbReference>
<dbReference type="EMBL" id="UIDG01000060">
    <property type="protein sequence ID" value="SUS04858.1"/>
    <property type="molecule type" value="Genomic_DNA"/>
</dbReference>
<dbReference type="AlphaFoldDB" id="A0A380TBR6"/>
<proteinExistence type="predicted"/>
<protein>
    <recommendedName>
        <fullName evidence="1">EAL domain-containing protein</fullName>
    </recommendedName>
</protein>
<sequence>MPASAAVDTRSKGADALLAEFLRRLESRKEGRLAVHVMLSRLRPFNRREHHLHAARAGFAQLADERRGQLFVLSNADLFFFFSKEVEGLVRSEIMRVRFLFTEDPIVAKGPDADGFITWYTVDRQYDALVRAARGASDSNAAVRAVTGRDGAWADLKARQKASSALTPELLDRIEAGLVQADLSSLLRRHAVCSVPNETSPEPRFVEWTVCISDLAQTMLPHFDFASDPLLFQHLTESLDRRMLALLAKPGGPLDGGDISVNLNVATLLSEHFFTFDEKLFTARRGCIVIELKLEDIAQDPESYEFARKLAQAKGYRLCLDGLTLWTFDLVARGQLGLAYLKLNFDALMLVEAEERRAWLEDAVARTGPAQLILSRVESAEGAAFGRAAGVQLFQGRHIERLLAEARQRRQYVRLNRRASGDT</sequence>
<organism evidence="2">
    <name type="scientific">metagenome</name>
    <dbReference type="NCBI Taxonomy" id="256318"/>
    <lineage>
        <taxon>unclassified sequences</taxon>
        <taxon>metagenomes</taxon>
    </lineage>
</organism>
<feature type="domain" description="EAL" evidence="1">
    <location>
        <begin position="231"/>
        <end position="400"/>
    </location>
</feature>
<gene>
    <name evidence="2" type="ORF">DF3PB_1520005</name>
</gene>
<dbReference type="SUPFAM" id="SSF141868">
    <property type="entry name" value="EAL domain-like"/>
    <property type="match status" value="1"/>
</dbReference>
<dbReference type="Gene3D" id="3.20.20.450">
    <property type="entry name" value="EAL domain"/>
    <property type="match status" value="1"/>
</dbReference>